<evidence type="ECO:0000313" key="3">
    <source>
        <dbReference type="Proteomes" id="UP001501414"/>
    </source>
</evidence>
<keyword evidence="3" id="KW-1185">Reference proteome</keyword>
<evidence type="ECO:0000313" key="2">
    <source>
        <dbReference type="EMBL" id="GAA1380694.1"/>
    </source>
</evidence>
<feature type="transmembrane region" description="Helical" evidence="1">
    <location>
        <begin position="12"/>
        <end position="33"/>
    </location>
</feature>
<sequence>MEPGAWADWVNAVGTFLTFGGAVFAGVVAFRSYRTQRAAMDRQLTRYAEEERRRHDEQRSNQASRVAFWIYRGRYRWYVNGANTSGLPVFRLVLRVYCDDPEFSVAVERGTQGPDDSGRSRKLSNALETVLAERGALDVDPAGVHIDIAFTDAAGVRWLRTEDGRLRIVDDSFMFPDVEERLVDRLVPVRTDEQ</sequence>
<comment type="caution">
    <text evidence="2">The sequence shown here is derived from an EMBL/GenBank/DDBJ whole genome shotgun (WGS) entry which is preliminary data.</text>
</comment>
<proteinExistence type="predicted"/>
<dbReference type="EMBL" id="BAAAJK010000001">
    <property type="protein sequence ID" value="GAA1380694.1"/>
    <property type="molecule type" value="Genomic_DNA"/>
</dbReference>
<keyword evidence="1" id="KW-0812">Transmembrane</keyword>
<protein>
    <submittedName>
        <fullName evidence="2">Uncharacterized protein</fullName>
    </submittedName>
</protein>
<name>A0ABN1XJT5_9PSEU</name>
<evidence type="ECO:0000256" key="1">
    <source>
        <dbReference type="SAM" id="Phobius"/>
    </source>
</evidence>
<dbReference type="RefSeq" id="WP_344017965.1">
    <property type="nucleotide sequence ID" value="NZ_BAAAJK010000001.1"/>
</dbReference>
<accession>A0ABN1XJT5</accession>
<reference evidence="2 3" key="1">
    <citation type="journal article" date="2019" name="Int. J. Syst. Evol. Microbiol.">
        <title>The Global Catalogue of Microorganisms (GCM) 10K type strain sequencing project: providing services to taxonomists for standard genome sequencing and annotation.</title>
        <authorList>
            <consortium name="The Broad Institute Genomics Platform"/>
            <consortium name="The Broad Institute Genome Sequencing Center for Infectious Disease"/>
            <person name="Wu L."/>
            <person name="Ma J."/>
        </authorList>
    </citation>
    <scope>NUCLEOTIDE SEQUENCE [LARGE SCALE GENOMIC DNA]</scope>
    <source>
        <strain evidence="2 3">JCM 11896</strain>
    </source>
</reference>
<organism evidence="2 3">
    <name type="scientific">Pseudonocardia kongjuensis</name>
    <dbReference type="NCBI Taxonomy" id="102227"/>
    <lineage>
        <taxon>Bacteria</taxon>
        <taxon>Bacillati</taxon>
        <taxon>Actinomycetota</taxon>
        <taxon>Actinomycetes</taxon>
        <taxon>Pseudonocardiales</taxon>
        <taxon>Pseudonocardiaceae</taxon>
        <taxon>Pseudonocardia</taxon>
    </lineage>
</organism>
<keyword evidence="1" id="KW-1133">Transmembrane helix</keyword>
<gene>
    <name evidence="2" type="ORF">GCM10009613_05420</name>
</gene>
<keyword evidence="1" id="KW-0472">Membrane</keyword>
<dbReference type="Proteomes" id="UP001501414">
    <property type="component" value="Unassembled WGS sequence"/>
</dbReference>